<dbReference type="GO" id="GO:0008713">
    <property type="term" value="F:ADP-heptose-lipopolysaccharide heptosyltransferase activity"/>
    <property type="evidence" value="ECO:0007669"/>
    <property type="project" value="UniProtKB-EC"/>
</dbReference>
<dbReference type="AlphaFoldDB" id="A0A521ATR7"/>
<evidence type="ECO:0000313" key="7">
    <source>
        <dbReference type="Proteomes" id="UP000317315"/>
    </source>
</evidence>
<dbReference type="Proteomes" id="UP000317315">
    <property type="component" value="Unassembled WGS sequence"/>
</dbReference>
<dbReference type="NCBIfam" id="TIGR02195">
    <property type="entry name" value="heptsyl_trn_II"/>
    <property type="match status" value="1"/>
</dbReference>
<evidence type="ECO:0000256" key="5">
    <source>
        <dbReference type="ARBA" id="ARBA00047503"/>
    </source>
</evidence>
<dbReference type="GO" id="GO:0005829">
    <property type="term" value="C:cytosol"/>
    <property type="evidence" value="ECO:0007669"/>
    <property type="project" value="TreeGrafter"/>
</dbReference>
<organism evidence="6 7">
    <name type="scientific">Balnearium lithotrophicum</name>
    <dbReference type="NCBI Taxonomy" id="223788"/>
    <lineage>
        <taxon>Bacteria</taxon>
        <taxon>Pseudomonadati</taxon>
        <taxon>Aquificota</taxon>
        <taxon>Aquificia</taxon>
        <taxon>Desulfurobacteriales</taxon>
        <taxon>Desulfurobacteriaceae</taxon>
        <taxon>Balnearium</taxon>
    </lineage>
</organism>
<comment type="similarity">
    <text evidence="3">Belongs to the glycosyltransferase 9 family.</text>
</comment>
<reference evidence="6 7" key="1">
    <citation type="submission" date="2017-05" db="EMBL/GenBank/DDBJ databases">
        <authorList>
            <person name="Varghese N."/>
            <person name="Submissions S."/>
        </authorList>
    </citation>
    <scope>NUCLEOTIDE SEQUENCE [LARGE SCALE GENOMIC DNA]</scope>
    <source>
        <strain evidence="6 7">DSM 16304</strain>
    </source>
</reference>
<comment type="catalytic activity">
    <reaction evidence="5">
        <text>an L-alpha-D-Hep-(1-&gt;5)-[alpha-Kdo-(2-&gt;4)]-alpha-Kdo-(2-&gt;6)-lipid A + ADP-L-glycero-beta-D-manno-heptose = an L-alpha-D-Hep-(1-&gt;3)-L-alpha-D-Hep-(1-&gt;5)-[alpha-Kdo-(2-&gt;4)]-alpha-Kdo-(2-&gt;6)-lipid A + ADP + H(+)</text>
        <dbReference type="Rhea" id="RHEA:74071"/>
        <dbReference type="ChEBI" id="CHEBI:15378"/>
        <dbReference type="ChEBI" id="CHEBI:61506"/>
        <dbReference type="ChEBI" id="CHEBI:193068"/>
        <dbReference type="ChEBI" id="CHEBI:193069"/>
        <dbReference type="ChEBI" id="CHEBI:456216"/>
        <dbReference type="EC" id="2.4.99.24"/>
    </reaction>
</comment>
<keyword evidence="2 6" id="KW-0808">Transferase</keyword>
<dbReference type="InterPro" id="IPR011910">
    <property type="entry name" value="RfaF"/>
</dbReference>
<dbReference type="InterPro" id="IPR002201">
    <property type="entry name" value="Glyco_trans_9"/>
</dbReference>
<dbReference type="SUPFAM" id="SSF53756">
    <property type="entry name" value="UDP-Glycosyltransferase/glycogen phosphorylase"/>
    <property type="match status" value="1"/>
</dbReference>
<protein>
    <recommendedName>
        <fullName evidence="4">lipopolysaccharide heptosyltransferase II</fullName>
        <ecNumber evidence="4">2.4.99.24</ecNumber>
    </recommendedName>
</protein>
<keyword evidence="7" id="KW-1185">Reference proteome</keyword>
<dbReference type="InterPro" id="IPR051199">
    <property type="entry name" value="LPS_LOS_Heptosyltrfase"/>
</dbReference>
<evidence type="ECO:0000313" key="6">
    <source>
        <dbReference type="EMBL" id="SMO38223.1"/>
    </source>
</evidence>
<dbReference type="RefSeq" id="WP_246051263.1">
    <property type="nucleotide sequence ID" value="NZ_FXTM01000002.1"/>
</dbReference>
<dbReference type="Pfam" id="PF01075">
    <property type="entry name" value="Glyco_transf_9"/>
    <property type="match status" value="1"/>
</dbReference>
<evidence type="ECO:0000256" key="2">
    <source>
        <dbReference type="ARBA" id="ARBA00022679"/>
    </source>
</evidence>
<keyword evidence="1" id="KW-0328">Glycosyltransferase</keyword>
<dbReference type="EMBL" id="FXTM01000002">
    <property type="protein sequence ID" value="SMO38223.1"/>
    <property type="molecule type" value="Genomic_DNA"/>
</dbReference>
<dbReference type="EC" id="2.4.99.24" evidence="4"/>
<gene>
    <name evidence="6" type="ORF">SAMN06269117_102124</name>
</gene>
<evidence type="ECO:0000256" key="1">
    <source>
        <dbReference type="ARBA" id="ARBA00022676"/>
    </source>
</evidence>
<name>A0A521ATR7_9BACT</name>
<evidence type="ECO:0000256" key="3">
    <source>
        <dbReference type="ARBA" id="ARBA00043995"/>
    </source>
</evidence>
<dbReference type="GO" id="GO:0009244">
    <property type="term" value="P:lipopolysaccharide core region biosynthetic process"/>
    <property type="evidence" value="ECO:0007669"/>
    <property type="project" value="TreeGrafter"/>
</dbReference>
<dbReference type="Gene3D" id="3.40.50.2000">
    <property type="entry name" value="Glycogen Phosphorylase B"/>
    <property type="match status" value="2"/>
</dbReference>
<evidence type="ECO:0000256" key="4">
    <source>
        <dbReference type="ARBA" id="ARBA00044042"/>
    </source>
</evidence>
<accession>A0A521ATR7</accession>
<proteinExistence type="inferred from homology"/>
<dbReference type="PANTHER" id="PTHR30160:SF1">
    <property type="entry name" value="LIPOPOLYSACCHARIDE 1,2-N-ACETYLGLUCOSAMINETRANSFERASE-RELATED"/>
    <property type="match status" value="1"/>
</dbReference>
<dbReference type="PANTHER" id="PTHR30160">
    <property type="entry name" value="TETRAACYLDISACCHARIDE 4'-KINASE-RELATED"/>
    <property type="match status" value="1"/>
</dbReference>
<sequence length="334" mass="37961">MDLGEELRILIYQTAFLGDLILTSPLIKSVRKSFPDSQIFLVVRRGFEGVFSGFNYLNIIASEKSSPIKFSKVLRELDIDLAISPHRSHRTSLTLFLSGIPRRIGFNSSGFSFLYTDTVEHKFKRELHEVDRNLSLLEPLKEEFNVYYDSEPELPLNDSYVRKTLEKFSLEKPYVVLAPGSVWHTKAWIPEYYGEVALYLFKRGYQVVLVGSKSDAEYCLRAFESSKGKAINLCGRTSLKEFFSIIKGANLVVSNDSSPVHVAVSVKTPVVEIYGSTVPEFGFFPYGRGEIVELRGLKCRPCGIHGRRKCPEGHFKCMVDLKPEIVIERIEKIL</sequence>
<dbReference type="CDD" id="cd03789">
    <property type="entry name" value="GT9_LPS_heptosyltransferase"/>
    <property type="match status" value="1"/>
</dbReference>